<name>A0ABW3UCK4_9GAMM</name>
<accession>A0ABW3UCK4</accession>
<dbReference type="InterPro" id="IPR025488">
    <property type="entry name" value="DUF4380"/>
</dbReference>
<dbReference type="RefSeq" id="WP_230434886.1">
    <property type="nucleotide sequence ID" value="NZ_CP087715.1"/>
</dbReference>
<gene>
    <name evidence="1" type="ORF">ACFQ2X_16465</name>
</gene>
<evidence type="ECO:0000313" key="1">
    <source>
        <dbReference type="EMBL" id="MFD1218196.1"/>
    </source>
</evidence>
<dbReference type="Pfam" id="PF14315">
    <property type="entry name" value="DUF4380"/>
    <property type="match status" value="1"/>
</dbReference>
<dbReference type="Proteomes" id="UP001597264">
    <property type="component" value="Unassembled WGS sequence"/>
</dbReference>
<proteinExistence type="predicted"/>
<protein>
    <submittedName>
        <fullName evidence="1">DUF4380 domain-containing protein</fullName>
    </submittedName>
</protein>
<reference evidence="2" key="1">
    <citation type="journal article" date="2019" name="Int. J. Syst. Evol. Microbiol.">
        <title>The Global Catalogue of Microorganisms (GCM) 10K type strain sequencing project: providing services to taxonomists for standard genome sequencing and annotation.</title>
        <authorList>
            <consortium name="The Broad Institute Genomics Platform"/>
            <consortium name="The Broad Institute Genome Sequencing Center for Infectious Disease"/>
            <person name="Wu L."/>
            <person name="Ma J."/>
        </authorList>
    </citation>
    <scope>NUCLEOTIDE SEQUENCE [LARGE SCALE GENOMIC DNA]</scope>
    <source>
        <strain evidence="2">CCUG 54356</strain>
    </source>
</reference>
<dbReference type="EMBL" id="JBHTLR010000029">
    <property type="protein sequence ID" value="MFD1218196.1"/>
    <property type="molecule type" value="Genomic_DNA"/>
</dbReference>
<evidence type="ECO:0000313" key="2">
    <source>
        <dbReference type="Proteomes" id="UP001597264"/>
    </source>
</evidence>
<comment type="caution">
    <text evidence="1">The sequence shown here is derived from an EMBL/GenBank/DDBJ whole genome shotgun (WGS) entry which is preliminary data.</text>
</comment>
<keyword evidence="2" id="KW-1185">Reference proteome</keyword>
<sequence length="322" mass="34721">MKEVLTRKQGVLESVLAGLLMAGLLSGNVQHAGAAESRSAAPETEASHEVEPVQLVKGPLSIAVSPQYGGRITGLSLNGRNLLTQNATDGNNFGSTFWLSPQSLWNWPPVAAHDSAPYRITAQDAHTLSMQGPTGAGARVGKSISMLTGNRARVKYRIEAEQDFDEIAAWEITRVPSRGLAFAPVAMDTVQTVRGSMQYLQDAAGVLWLPMDNRAQHKEGKIIANGSEGWLAYAVDGLLYLKVYPKIDAEEMATGEGDIELYLSGVKPYLELEVQSAAQALTQGEVLDWSVEWLLLPIPGDVEVHSGSRSLLDFAREQVSAL</sequence>
<organism evidence="1 2">
    <name type="scientific">Microbulbifer celer</name>
    <dbReference type="NCBI Taxonomy" id="435905"/>
    <lineage>
        <taxon>Bacteria</taxon>
        <taxon>Pseudomonadati</taxon>
        <taxon>Pseudomonadota</taxon>
        <taxon>Gammaproteobacteria</taxon>
        <taxon>Cellvibrionales</taxon>
        <taxon>Microbulbiferaceae</taxon>
        <taxon>Microbulbifer</taxon>
    </lineage>
</organism>